<reference evidence="2" key="1">
    <citation type="submission" date="2022-03" db="EMBL/GenBank/DDBJ databases">
        <authorList>
            <person name="Sayadi A."/>
        </authorList>
    </citation>
    <scope>NUCLEOTIDE SEQUENCE</scope>
</reference>
<gene>
    <name evidence="2" type="ORF">ACAOBT_LOCUS37313</name>
</gene>
<evidence type="ECO:0000313" key="2">
    <source>
        <dbReference type="EMBL" id="CAH2019671.1"/>
    </source>
</evidence>
<name>A0A9P0QGE2_ACAOB</name>
<dbReference type="Proteomes" id="UP001152888">
    <property type="component" value="Unassembled WGS sequence"/>
</dbReference>
<evidence type="ECO:0000256" key="1">
    <source>
        <dbReference type="SAM" id="MobiDB-lite"/>
    </source>
</evidence>
<sequence length="111" mass="12826">MISTCPSHQAELKATRKKTRKGEDTFKPQTVIDYNNAKKGVDISDQMSSYYTCIRIKYQVFREKVARGLLEEEDIEENIEPEDIAANVPEQRDLELVAESLIIRCKNMMAR</sequence>
<feature type="region of interest" description="Disordered" evidence="1">
    <location>
        <begin position="1"/>
        <end position="25"/>
    </location>
</feature>
<comment type="caution">
    <text evidence="2">The sequence shown here is derived from an EMBL/GenBank/DDBJ whole genome shotgun (WGS) entry which is preliminary data.</text>
</comment>
<evidence type="ECO:0000313" key="3">
    <source>
        <dbReference type="Proteomes" id="UP001152888"/>
    </source>
</evidence>
<organism evidence="2 3">
    <name type="scientific">Acanthoscelides obtectus</name>
    <name type="common">Bean weevil</name>
    <name type="synonym">Bruchus obtectus</name>
    <dbReference type="NCBI Taxonomy" id="200917"/>
    <lineage>
        <taxon>Eukaryota</taxon>
        <taxon>Metazoa</taxon>
        <taxon>Ecdysozoa</taxon>
        <taxon>Arthropoda</taxon>
        <taxon>Hexapoda</taxon>
        <taxon>Insecta</taxon>
        <taxon>Pterygota</taxon>
        <taxon>Neoptera</taxon>
        <taxon>Endopterygota</taxon>
        <taxon>Coleoptera</taxon>
        <taxon>Polyphaga</taxon>
        <taxon>Cucujiformia</taxon>
        <taxon>Chrysomeloidea</taxon>
        <taxon>Chrysomelidae</taxon>
        <taxon>Bruchinae</taxon>
        <taxon>Bruchini</taxon>
        <taxon>Acanthoscelides</taxon>
    </lineage>
</organism>
<proteinExistence type="predicted"/>
<keyword evidence="3" id="KW-1185">Reference proteome</keyword>
<dbReference type="OrthoDB" id="6780879at2759"/>
<dbReference type="AlphaFoldDB" id="A0A9P0QGE2"/>
<protein>
    <submittedName>
        <fullName evidence="2">Uncharacterized protein</fullName>
    </submittedName>
</protein>
<dbReference type="EMBL" id="CAKOFQ010010431">
    <property type="protein sequence ID" value="CAH2019671.1"/>
    <property type="molecule type" value="Genomic_DNA"/>
</dbReference>
<accession>A0A9P0QGE2</accession>